<dbReference type="AlphaFoldDB" id="A0A061AH18"/>
<dbReference type="PANTHER" id="PTHR35393">
    <property type="entry name" value="CHROMOSOME 1, WHOLE GENOME SHOTGUN SEQUENCE"/>
    <property type="match status" value="1"/>
</dbReference>
<gene>
    <name evidence="2" type="ORF">RHTO0S_02e07866g</name>
</gene>
<dbReference type="PANTHER" id="PTHR35393:SF1">
    <property type="entry name" value="SNOAL-LIKE DOMAIN-CONTAINING PROTEIN"/>
    <property type="match status" value="1"/>
</dbReference>
<dbReference type="InterPro" id="IPR032710">
    <property type="entry name" value="NTF2-like_dom_sf"/>
</dbReference>
<protein>
    <submittedName>
        <fullName evidence="2">RHTO0S02e07866g1_1</fullName>
    </submittedName>
</protein>
<accession>A0A061AH18</accession>
<evidence type="ECO:0000259" key="1">
    <source>
        <dbReference type="Pfam" id="PF24840"/>
    </source>
</evidence>
<proteinExistence type="predicted"/>
<dbReference type="EMBL" id="LK052937">
    <property type="protein sequence ID" value="CDR36866.1"/>
    <property type="molecule type" value="Genomic_DNA"/>
</dbReference>
<name>A0A061AH18_RHOTO</name>
<sequence>MDNPVNDIRRVVSELCEPDDAREMVAAVDKYFTDDARFIYPLLNSPKGSGKEGIKAAYKMLRVLSYGQKFTFHAVGFDRKSVSKGVERQKGFLDLTEHLKFKFIPLPDRLNPTFHIRFLTRVDLVKGHDDKWYIEKQEDSLPSDYGSTGLRLFPFDVEISNFIKWVTGMGTLIVGGTLNRFNLL</sequence>
<dbReference type="OrthoDB" id="2344312at2759"/>
<dbReference type="InterPro" id="IPR057514">
    <property type="entry name" value="NTF2_SigF"/>
</dbReference>
<evidence type="ECO:0000313" key="2">
    <source>
        <dbReference type="EMBL" id="CDR36866.1"/>
    </source>
</evidence>
<dbReference type="SUPFAM" id="SSF54427">
    <property type="entry name" value="NTF2-like"/>
    <property type="match status" value="1"/>
</dbReference>
<dbReference type="Pfam" id="PF24840">
    <property type="entry name" value="NTF2_SigF"/>
    <property type="match status" value="1"/>
</dbReference>
<reference evidence="2" key="1">
    <citation type="journal article" date="2014" name="Genome Announc.">
        <title>Draft genome sequence of Rhodosporidium toruloides CECT1137, an oleaginous yeast of biotechnological interest.</title>
        <authorList>
            <person name="Morin N."/>
            <person name="Calcas X."/>
            <person name="Devillers H."/>
            <person name="Durrens P."/>
            <person name="Sherman D.J."/>
            <person name="Nicaud J.-M."/>
            <person name="Neuveglise C."/>
        </authorList>
    </citation>
    <scope>NUCLEOTIDE SEQUENCE</scope>
    <source>
        <strain evidence="2">CECT1137</strain>
    </source>
</reference>
<feature type="domain" description="SigF-like NTF2-like" evidence="1">
    <location>
        <begin position="1"/>
        <end position="181"/>
    </location>
</feature>
<organism evidence="2">
    <name type="scientific">Rhodotorula toruloides</name>
    <name type="common">Yeast</name>
    <name type="synonym">Rhodosporidium toruloides</name>
    <dbReference type="NCBI Taxonomy" id="5286"/>
    <lineage>
        <taxon>Eukaryota</taxon>
        <taxon>Fungi</taxon>
        <taxon>Dikarya</taxon>
        <taxon>Basidiomycota</taxon>
        <taxon>Pucciniomycotina</taxon>
        <taxon>Microbotryomycetes</taxon>
        <taxon>Sporidiobolales</taxon>
        <taxon>Sporidiobolaceae</taxon>
        <taxon>Rhodotorula</taxon>
    </lineage>
</organism>